<evidence type="ECO:0000313" key="2">
    <source>
        <dbReference type="Proteomes" id="UP000322873"/>
    </source>
</evidence>
<dbReference type="Proteomes" id="UP000322873">
    <property type="component" value="Unassembled WGS sequence"/>
</dbReference>
<protein>
    <submittedName>
        <fullName evidence="1">Uncharacterized protein</fullName>
    </submittedName>
</protein>
<comment type="caution">
    <text evidence="1">The sequence shown here is derived from an EMBL/GenBank/DDBJ whole genome shotgun (WGS) entry which is preliminary data.</text>
</comment>
<gene>
    <name evidence="1" type="ORF">EYC84_004187</name>
</gene>
<organism evidence="1 2">
    <name type="scientific">Monilinia fructicola</name>
    <name type="common">Brown rot fungus</name>
    <name type="synonym">Ciboria fructicola</name>
    <dbReference type="NCBI Taxonomy" id="38448"/>
    <lineage>
        <taxon>Eukaryota</taxon>
        <taxon>Fungi</taxon>
        <taxon>Dikarya</taxon>
        <taxon>Ascomycota</taxon>
        <taxon>Pezizomycotina</taxon>
        <taxon>Leotiomycetes</taxon>
        <taxon>Helotiales</taxon>
        <taxon>Sclerotiniaceae</taxon>
        <taxon>Monilinia</taxon>
    </lineage>
</organism>
<dbReference type="AlphaFoldDB" id="A0A5M9K2A8"/>
<accession>A0A5M9K2A8</accession>
<keyword evidence="2" id="KW-1185">Reference proteome</keyword>
<reference evidence="1 2" key="1">
    <citation type="submission" date="2019-06" db="EMBL/GenBank/DDBJ databases">
        <title>Genome Sequence of the Brown Rot Fungal Pathogen Monilinia fructicola.</title>
        <authorList>
            <person name="De Miccolis Angelini R.M."/>
            <person name="Landi L."/>
            <person name="Abate D."/>
            <person name="Pollastro S."/>
            <person name="Romanazzi G."/>
            <person name="Faretra F."/>
        </authorList>
    </citation>
    <scope>NUCLEOTIDE SEQUENCE [LARGE SCALE GENOMIC DNA]</scope>
    <source>
        <strain evidence="1 2">Mfrc123</strain>
    </source>
</reference>
<name>A0A5M9K2A8_MONFR</name>
<dbReference type="EMBL" id="VICG01000002">
    <property type="protein sequence ID" value="KAA8574957.1"/>
    <property type="molecule type" value="Genomic_DNA"/>
</dbReference>
<evidence type="ECO:0000313" key="1">
    <source>
        <dbReference type="EMBL" id="KAA8574957.1"/>
    </source>
</evidence>
<proteinExistence type="predicted"/>
<sequence length="79" mass="8928">MNELRSVQKLCRKVPDASLVCMIRWSKNSLTAFPLHICAAWGNVTSQLLEKDLACLFQPHSTDQYHKCMKTFPTATGCI</sequence>